<dbReference type="Proteomes" id="UP001500063">
    <property type="component" value="Unassembled WGS sequence"/>
</dbReference>
<feature type="transmembrane region" description="Helical" evidence="1">
    <location>
        <begin position="18"/>
        <end position="37"/>
    </location>
</feature>
<keyword evidence="1" id="KW-1133">Transmembrane helix</keyword>
<dbReference type="RefSeq" id="WP_344117810.1">
    <property type="nucleotide sequence ID" value="NZ_BAAABW010000013.1"/>
</dbReference>
<keyword evidence="3" id="KW-1185">Reference proteome</keyword>
<keyword evidence="1" id="KW-0472">Membrane</keyword>
<keyword evidence="1" id="KW-0812">Transmembrane</keyword>
<accession>A0ABP3GJN2</accession>
<reference evidence="3" key="1">
    <citation type="journal article" date="2019" name="Int. J. Syst. Evol. Microbiol.">
        <title>The Global Catalogue of Microorganisms (GCM) 10K type strain sequencing project: providing services to taxonomists for standard genome sequencing and annotation.</title>
        <authorList>
            <consortium name="The Broad Institute Genomics Platform"/>
            <consortium name="The Broad Institute Genome Sequencing Center for Infectious Disease"/>
            <person name="Wu L."/>
            <person name="Ma J."/>
        </authorList>
    </citation>
    <scope>NUCLEOTIDE SEQUENCE [LARGE SCALE GENOMIC DNA]</scope>
    <source>
        <strain evidence="3">JCM 4565</strain>
    </source>
</reference>
<evidence type="ECO:0000256" key="1">
    <source>
        <dbReference type="SAM" id="Phobius"/>
    </source>
</evidence>
<name>A0ABP3GJN2_9ACTN</name>
<protein>
    <submittedName>
        <fullName evidence="2">Uncharacterized protein</fullName>
    </submittedName>
</protein>
<proteinExistence type="predicted"/>
<organism evidence="2 3">
    <name type="scientific">Streptomyces blastmyceticus</name>
    <dbReference type="NCBI Taxonomy" id="68180"/>
    <lineage>
        <taxon>Bacteria</taxon>
        <taxon>Bacillati</taxon>
        <taxon>Actinomycetota</taxon>
        <taxon>Actinomycetes</taxon>
        <taxon>Kitasatosporales</taxon>
        <taxon>Streptomycetaceae</taxon>
        <taxon>Streptomyces</taxon>
    </lineage>
</organism>
<feature type="transmembrane region" description="Helical" evidence="1">
    <location>
        <begin position="44"/>
        <end position="63"/>
    </location>
</feature>
<evidence type="ECO:0000313" key="3">
    <source>
        <dbReference type="Proteomes" id="UP001500063"/>
    </source>
</evidence>
<comment type="caution">
    <text evidence="2">The sequence shown here is derived from an EMBL/GenBank/DDBJ whole genome shotgun (WGS) entry which is preliminary data.</text>
</comment>
<sequence length="81" mass="8612">MGNQTLAALTSGVQLKDWVITVAGNVFLIILIVRGIGHYAKREWGGLITHVMAGVVVAGFVYASDVTKSVLVDVWTKVVGT</sequence>
<gene>
    <name evidence="2" type="ORF">GCM10010319_24720</name>
</gene>
<evidence type="ECO:0000313" key="2">
    <source>
        <dbReference type="EMBL" id="GAA0347206.1"/>
    </source>
</evidence>
<dbReference type="EMBL" id="BAAABW010000013">
    <property type="protein sequence ID" value="GAA0347206.1"/>
    <property type="molecule type" value="Genomic_DNA"/>
</dbReference>